<sequence>MSVKENILSDYGVIPLIHTSIQNMRSQGYAYVGPTSHKRKNGTSRYLVFRNGEKEVAVPAVIDNEQFLQNYKPSWFRMALSGKDFDPLVARDPNMGNLKDKETWVMIFDTAIEDLKIGLSISGKFEKNSIDYWEKQKILLNEFVKKERT</sequence>
<protein>
    <submittedName>
        <fullName evidence="1">Uncharacterized protein</fullName>
    </submittedName>
</protein>
<keyword evidence="2" id="KW-1185">Reference proteome</keyword>
<accession>A0ABS2FN03</accession>
<comment type="caution">
    <text evidence="1">The sequence shown here is derived from an EMBL/GenBank/DDBJ whole genome shotgun (WGS) entry which is preliminary data.</text>
</comment>
<evidence type="ECO:0000313" key="1">
    <source>
        <dbReference type="EMBL" id="MBM6830997.1"/>
    </source>
</evidence>
<gene>
    <name evidence="1" type="ORF">H5982_02595</name>
</gene>
<reference evidence="1 2" key="1">
    <citation type="journal article" date="2021" name="Sci. Rep.">
        <title>The distribution of antibiotic resistance genes in chicken gut microbiota commensals.</title>
        <authorList>
            <person name="Juricova H."/>
            <person name="Matiasovicova J."/>
            <person name="Kubasova T."/>
            <person name="Cejkova D."/>
            <person name="Rychlik I."/>
        </authorList>
    </citation>
    <scope>NUCLEOTIDE SEQUENCE [LARGE SCALE GENOMIC DNA]</scope>
    <source>
        <strain evidence="1 2">An423</strain>
    </source>
</reference>
<evidence type="ECO:0000313" key="2">
    <source>
        <dbReference type="Proteomes" id="UP000775500"/>
    </source>
</evidence>
<organism evidence="1 2">
    <name type="scientific">Faecalicoccus acidiformans</name>
    <dbReference type="NCBI Taxonomy" id="915173"/>
    <lineage>
        <taxon>Bacteria</taxon>
        <taxon>Bacillati</taxon>
        <taxon>Bacillota</taxon>
        <taxon>Erysipelotrichia</taxon>
        <taxon>Erysipelotrichales</taxon>
        <taxon>Erysipelotrichaceae</taxon>
        <taxon>Faecalicoccus</taxon>
    </lineage>
</organism>
<dbReference type="RefSeq" id="WP_204684958.1">
    <property type="nucleotide sequence ID" value="NZ_JACJLU010000002.1"/>
</dbReference>
<dbReference type="EMBL" id="JACJLU010000002">
    <property type="protein sequence ID" value="MBM6830997.1"/>
    <property type="molecule type" value="Genomic_DNA"/>
</dbReference>
<name>A0ABS2FN03_9FIRM</name>
<proteinExistence type="predicted"/>
<dbReference type="Proteomes" id="UP000775500">
    <property type="component" value="Unassembled WGS sequence"/>
</dbReference>